<evidence type="ECO:0000259" key="7">
    <source>
        <dbReference type="Pfam" id="PF25019"/>
    </source>
</evidence>
<dbReference type="Pfam" id="PF18052">
    <property type="entry name" value="Rx_N"/>
    <property type="match status" value="1"/>
</dbReference>
<dbReference type="InterPro" id="IPR056789">
    <property type="entry name" value="LRR_R13L1-DRL21"/>
</dbReference>
<evidence type="ECO:0000256" key="5">
    <source>
        <dbReference type="ARBA" id="ARBA00022840"/>
    </source>
</evidence>
<dbReference type="Gene3D" id="3.80.10.10">
    <property type="entry name" value="Ribonuclease Inhibitor"/>
    <property type="match status" value="2"/>
</dbReference>
<evidence type="ECO:0000256" key="4">
    <source>
        <dbReference type="ARBA" id="ARBA00022821"/>
    </source>
</evidence>
<gene>
    <name evidence="8" type="primary">RPPL1_48</name>
    <name evidence="8" type="ORF">CK203_024574</name>
</gene>
<evidence type="ECO:0000256" key="3">
    <source>
        <dbReference type="ARBA" id="ARBA00022741"/>
    </source>
</evidence>
<proteinExistence type="predicted"/>
<accession>A0A438IUP5</accession>
<name>A0A438IUP5_VITVI</name>
<dbReference type="GO" id="GO:0005524">
    <property type="term" value="F:ATP binding"/>
    <property type="evidence" value="ECO:0007669"/>
    <property type="project" value="UniProtKB-KW"/>
</dbReference>
<dbReference type="PANTHER" id="PTHR36766:SF40">
    <property type="entry name" value="DISEASE RESISTANCE PROTEIN RGA3"/>
    <property type="match status" value="1"/>
</dbReference>
<evidence type="ECO:0000259" key="6">
    <source>
        <dbReference type="Pfam" id="PF18052"/>
    </source>
</evidence>
<dbReference type="EMBL" id="QGNW01000082">
    <property type="protein sequence ID" value="RVX00356.1"/>
    <property type="molecule type" value="Genomic_DNA"/>
</dbReference>
<comment type="caution">
    <text evidence="8">The sequence shown here is derived from an EMBL/GenBank/DDBJ whole genome shotgun (WGS) entry which is preliminary data.</text>
</comment>
<dbReference type="GO" id="GO:0006952">
    <property type="term" value="P:defense response"/>
    <property type="evidence" value="ECO:0007669"/>
    <property type="project" value="UniProtKB-KW"/>
</dbReference>
<keyword evidence="5" id="KW-0067">ATP-binding</keyword>
<organism evidence="8 9">
    <name type="scientific">Vitis vinifera</name>
    <name type="common">Grape</name>
    <dbReference type="NCBI Taxonomy" id="29760"/>
    <lineage>
        <taxon>Eukaryota</taxon>
        <taxon>Viridiplantae</taxon>
        <taxon>Streptophyta</taxon>
        <taxon>Embryophyta</taxon>
        <taxon>Tracheophyta</taxon>
        <taxon>Spermatophyta</taxon>
        <taxon>Magnoliopsida</taxon>
        <taxon>eudicotyledons</taxon>
        <taxon>Gunneridae</taxon>
        <taxon>Pentapetalae</taxon>
        <taxon>rosids</taxon>
        <taxon>Vitales</taxon>
        <taxon>Vitaceae</taxon>
        <taxon>Viteae</taxon>
        <taxon>Vitis</taxon>
    </lineage>
</organism>
<dbReference type="SUPFAM" id="SSF52058">
    <property type="entry name" value="L domain-like"/>
    <property type="match status" value="2"/>
</dbReference>
<evidence type="ECO:0000313" key="8">
    <source>
        <dbReference type="EMBL" id="RVX00356.1"/>
    </source>
</evidence>
<dbReference type="InterPro" id="IPR041118">
    <property type="entry name" value="Rx_N"/>
</dbReference>
<feature type="domain" description="R13L1/DRL21-like LRR repeat region" evidence="7">
    <location>
        <begin position="281"/>
        <end position="383"/>
    </location>
</feature>
<keyword evidence="1" id="KW-0433">Leucine-rich repeat</keyword>
<dbReference type="PANTHER" id="PTHR36766">
    <property type="entry name" value="PLANT BROAD-SPECTRUM MILDEW RESISTANCE PROTEIN RPW8"/>
    <property type="match status" value="1"/>
</dbReference>
<evidence type="ECO:0000256" key="2">
    <source>
        <dbReference type="ARBA" id="ARBA00022737"/>
    </source>
</evidence>
<dbReference type="InterPro" id="IPR032675">
    <property type="entry name" value="LRR_dom_sf"/>
</dbReference>
<reference evidence="8 9" key="1">
    <citation type="journal article" date="2018" name="PLoS Genet.">
        <title>Population sequencing reveals clonal diversity and ancestral inbreeding in the grapevine cultivar Chardonnay.</title>
        <authorList>
            <person name="Roach M.J."/>
            <person name="Johnson D.L."/>
            <person name="Bohlmann J."/>
            <person name="van Vuuren H.J."/>
            <person name="Jones S.J."/>
            <person name="Pretorius I.S."/>
            <person name="Schmidt S.A."/>
            <person name="Borneman A.R."/>
        </authorList>
    </citation>
    <scope>NUCLEOTIDE SEQUENCE [LARGE SCALE GENOMIC DNA]</scope>
    <source>
        <strain evidence="9">cv. Chardonnay</strain>
        <tissue evidence="8">Leaf</tissue>
    </source>
</reference>
<feature type="domain" description="Disease resistance N-terminal" evidence="6">
    <location>
        <begin position="14"/>
        <end position="101"/>
    </location>
</feature>
<keyword evidence="4" id="KW-0611">Plant defense</keyword>
<dbReference type="Pfam" id="PF25019">
    <property type="entry name" value="LRR_R13L1-DRL21"/>
    <property type="match status" value="1"/>
</dbReference>
<keyword evidence="2" id="KW-0677">Repeat</keyword>
<sequence>MAVVGEALLSAAFGSLFDKLRCSDLIKLARQEHVHTDLKKWEKQLQSIRQEINDAEKKQITQEAVKSWLFDMTVLGYDTEDILDEFAYELTRRKLMGAEAEEASTTKVRKFIPSCCTSFNPTHVVRNVETGSKIRDITSTLQDISARKAGLGLEKVTAAAATSAWQRSPPTTPIAYEPGVYGTEEDKKVILDLLGKVEPYENDVGFISIIGMGGVGKNARAVCFGEICFCLEDNLESNRQSTISKETRHSSFILGKFDVFKKFEAFQEFEHLRTFVALPIHDARDANLKAKLNVERLSMIWSKELDGSHDEDAEMEVLLSLQPHTSLKKLNIEGYGGRQFPNWICDPSYIKLVELSLIGCIRCISVPSVGQLPFLKKLVIKRMDGVKSVGLEFEGQVSLHAKPFQCLESLWFEDMKEWEDWWLSRLQPEFMPSLLRLELPEIDNSGGRASYNTSLAELIIEQVIMLRGLAISNCESLSSLLDRMMMRNSSNNVCHLEYLEIEECPSLICFPQGRCGLSVSTRRNSASPFQQHNQLRSSNLGYLSRFISRILSTGKFPSTRKSITMDNCAQLQPISEEMFHCNNNALEELFISRVPNLKIIPDCFYNLKDVRIEKCENLDLQPHLLRNLTSLASLQITNCQNIKVPLSEWGLARLTSLRTLTIGGIFQEATSFSNHHHHHLFLLPTTLVELCISSFQNLESLAFLSLQTLTSLRKLYVFQCPKLQSFIPRDGLADMLSELYIRDCPLLIQRFSKEKGEHWLKFAHIPCVKIDGKLILEQ</sequence>
<evidence type="ECO:0000313" key="9">
    <source>
        <dbReference type="Proteomes" id="UP000288805"/>
    </source>
</evidence>
<keyword evidence="3" id="KW-0547">Nucleotide-binding</keyword>
<protein>
    <submittedName>
        <fullName evidence="8">Putative disease resistance RPP13-like protein 1</fullName>
    </submittedName>
</protein>
<dbReference type="AlphaFoldDB" id="A0A438IUP5"/>
<evidence type="ECO:0000256" key="1">
    <source>
        <dbReference type="ARBA" id="ARBA00022614"/>
    </source>
</evidence>
<dbReference type="Proteomes" id="UP000288805">
    <property type="component" value="Unassembled WGS sequence"/>
</dbReference>
<dbReference type="Gene3D" id="1.20.5.4130">
    <property type="match status" value="1"/>
</dbReference>